<organism evidence="1">
    <name type="scientific">freshwater metagenome</name>
    <dbReference type="NCBI Taxonomy" id="449393"/>
    <lineage>
        <taxon>unclassified sequences</taxon>
        <taxon>metagenomes</taxon>
        <taxon>ecological metagenomes</taxon>
    </lineage>
</organism>
<reference evidence="1" key="1">
    <citation type="submission" date="2020-05" db="EMBL/GenBank/DDBJ databases">
        <authorList>
            <person name="Chiriac C."/>
            <person name="Salcher M."/>
            <person name="Ghai R."/>
            <person name="Kavagutti S V."/>
        </authorList>
    </citation>
    <scope>NUCLEOTIDE SEQUENCE</scope>
</reference>
<dbReference type="AlphaFoldDB" id="A0A6J7JZ13"/>
<gene>
    <name evidence="1" type="ORF">UFOPK3786_00488</name>
</gene>
<sequence>MSASPVSTKIVIPKRGRGDINNLVNSSRIRSAEIMEILPAIPFIACKTSGAISKPNWLAKRAARIIRSGSSEKEFSAVVGVRNIFCAKSAKPLYGSINSGTLVVNSRAIALTVKSRRDKSPSIFSPYTTSGLRLAGS</sequence>
<dbReference type="EMBL" id="CAFBNK010000070">
    <property type="protein sequence ID" value="CAB4948920.1"/>
    <property type="molecule type" value="Genomic_DNA"/>
</dbReference>
<protein>
    <submittedName>
        <fullName evidence="1">Unannotated protein</fullName>
    </submittedName>
</protein>
<proteinExistence type="predicted"/>
<evidence type="ECO:0000313" key="1">
    <source>
        <dbReference type="EMBL" id="CAB4948920.1"/>
    </source>
</evidence>
<name>A0A6J7JZ13_9ZZZZ</name>
<accession>A0A6J7JZ13</accession>